<feature type="domain" description="ISXO2-like transposase" evidence="1">
    <location>
        <begin position="9"/>
        <end position="142"/>
    </location>
</feature>
<dbReference type="AlphaFoldDB" id="X0V2V6"/>
<evidence type="ECO:0000259" key="1">
    <source>
        <dbReference type="SMART" id="SM01126"/>
    </source>
</evidence>
<name>X0V2V6_9ZZZZ</name>
<protein>
    <recommendedName>
        <fullName evidence="1">ISXO2-like transposase domain-containing protein</fullName>
    </recommendedName>
</protein>
<comment type="caution">
    <text evidence="2">The sequence shown here is derived from an EMBL/GenBank/DDBJ whole genome shotgun (WGS) entry which is preliminary data.</text>
</comment>
<dbReference type="InterPro" id="IPR024445">
    <property type="entry name" value="Tnp_ISXO2-like"/>
</dbReference>
<dbReference type="EMBL" id="BARS01029546">
    <property type="protein sequence ID" value="GAG05757.1"/>
    <property type="molecule type" value="Genomic_DNA"/>
</dbReference>
<proteinExistence type="predicted"/>
<organism evidence="2">
    <name type="scientific">marine sediment metagenome</name>
    <dbReference type="NCBI Taxonomy" id="412755"/>
    <lineage>
        <taxon>unclassified sequences</taxon>
        <taxon>metagenomes</taxon>
        <taxon>ecological metagenomes</taxon>
    </lineage>
</organism>
<gene>
    <name evidence="2" type="ORF">S01H1_46170</name>
</gene>
<dbReference type="NCBIfam" id="NF033547">
    <property type="entry name" value="transpos_IS1595"/>
    <property type="match status" value="1"/>
</dbReference>
<dbReference type="SMART" id="SM01126">
    <property type="entry name" value="DDE_Tnp_IS1595"/>
    <property type="match status" value="1"/>
</dbReference>
<feature type="non-terminal residue" evidence="2">
    <location>
        <position position="1"/>
    </location>
</feature>
<accession>X0V2V6</accession>
<dbReference type="Pfam" id="PF12762">
    <property type="entry name" value="DDE_Tnp_IS1595"/>
    <property type="match status" value="1"/>
</dbReference>
<sequence>AMVRSDSESLGPFVQIDEALVGGKGGPHKELVLVAAEAGGRVRLAHVENNDAGTLKRFADGQIAADTHVVTDGHAGYNGESLGKRPHDAVVQTKTERRENDAVQSCHWTISLLKRWLLGTHAGAVRDKHLQAYLDEFAFRHNRRKTKGVGRIAARVIEQLVGHAPLPTRRIIKETKRCRWFAPSQTAPAPELMA</sequence>
<evidence type="ECO:0000313" key="2">
    <source>
        <dbReference type="EMBL" id="GAG05757.1"/>
    </source>
</evidence>
<reference evidence="2" key="1">
    <citation type="journal article" date="2014" name="Front. Microbiol.">
        <title>High frequency of phylogenetically diverse reductive dehalogenase-homologous genes in deep subseafloor sedimentary metagenomes.</title>
        <authorList>
            <person name="Kawai M."/>
            <person name="Futagami T."/>
            <person name="Toyoda A."/>
            <person name="Takaki Y."/>
            <person name="Nishi S."/>
            <person name="Hori S."/>
            <person name="Arai W."/>
            <person name="Tsubouchi T."/>
            <person name="Morono Y."/>
            <person name="Uchiyama I."/>
            <person name="Ito T."/>
            <person name="Fujiyama A."/>
            <person name="Inagaki F."/>
            <person name="Takami H."/>
        </authorList>
    </citation>
    <scope>NUCLEOTIDE SEQUENCE</scope>
    <source>
        <strain evidence="2">Expedition CK06-06</strain>
    </source>
</reference>